<dbReference type="EMBL" id="LPWA01000001">
    <property type="protein sequence ID" value="KUM28889.1"/>
    <property type="molecule type" value="Genomic_DNA"/>
</dbReference>
<keyword evidence="1" id="KW-0732">Signal</keyword>
<evidence type="ECO:0000313" key="3">
    <source>
        <dbReference type="Proteomes" id="UP000053176"/>
    </source>
</evidence>
<feature type="signal peptide" evidence="1">
    <location>
        <begin position="1"/>
        <end position="19"/>
    </location>
</feature>
<protein>
    <recommendedName>
        <fullName evidence="4">Lipoprotein</fullName>
    </recommendedName>
</protein>
<sequence>MTIVSRKVFLAAIAVSVLAGCKTTSYRDCDTIKPNVTHNAKCCGIGDAPCREGKGGGGGGNPGHSPDPTPQ</sequence>
<feature type="chain" id="PRO_5007099365" description="Lipoprotein" evidence="1">
    <location>
        <begin position="20"/>
        <end position="71"/>
    </location>
</feature>
<dbReference type="AlphaFoldDB" id="A0A101KXW2"/>
<reference evidence="2 3" key="1">
    <citation type="submission" date="2015-12" db="EMBL/GenBank/DDBJ databases">
        <title>Draft genome sequence of Mesorhizobium sp. UFLA 01-765, a multitolerant efficient symbiont and plant-growth promoting strain isolated from Zn-mining soil using Leucaena leucocephala as a trap plant.</title>
        <authorList>
            <person name="Rangel W.M."/>
            <person name="Thijs S."/>
            <person name="Longatti S.M."/>
            <person name="Moreira F.M."/>
            <person name="Weyens N."/>
            <person name="Vangronsveld J."/>
            <person name="Van Hamme J.D."/>
            <person name="Bottos E.M."/>
            <person name="Rineau F."/>
        </authorList>
    </citation>
    <scope>NUCLEOTIDE SEQUENCE [LARGE SCALE GENOMIC DNA]</scope>
    <source>
        <strain evidence="2 3">UFLA 01-765</strain>
    </source>
</reference>
<comment type="caution">
    <text evidence="2">The sequence shown here is derived from an EMBL/GenBank/DDBJ whole genome shotgun (WGS) entry which is preliminary data.</text>
</comment>
<dbReference type="PROSITE" id="PS51257">
    <property type="entry name" value="PROKAR_LIPOPROTEIN"/>
    <property type="match status" value="1"/>
</dbReference>
<name>A0A101KXW2_RHILI</name>
<evidence type="ECO:0000256" key="1">
    <source>
        <dbReference type="SAM" id="SignalP"/>
    </source>
</evidence>
<evidence type="ECO:0008006" key="4">
    <source>
        <dbReference type="Google" id="ProtNLM"/>
    </source>
</evidence>
<proteinExistence type="predicted"/>
<organism evidence="2 3">
    <name type="scientific">Rhizobium loti</name>
    <name type="common">Mesorhizobium loti</name>
    <dbReference type="NCBI Taxonomy" id="381"/>
    <lineage>
        <taxon>Bacteria</taxon>
        <taxon>Pseudomonadati</taxon>
        <taxon>Pseudomonadota</taxon>
        <taxon>Alphaproteobacteria</taxon>
        <taxon>Hyphomicrobiales</taxon>
        <taxon>Phyllobacteriaceae</taxon>
        <taxon>Mesorhizobium</taxon>
    </lineage>
</organism>
<gene>
    <name evidence="2" type="ORF">AU467_01085</name>
</gene>
<dbReference type="Proteomes" id="UP000053176">
    <property type="component" value="Unassembled WGS sequence"/>
</dbReference>
<dbReference type="OrthoDB" id="8085652at2"/>
<evidence type="ECO:0000313" key="2">
    <source>
        <dbReference type="EMBL" id="KUM28889.1"/>
    </source>
</evidence>
<accession>A0A101KXW2</accession>